<protein>
    <recommendedName>
        <fullName evidence="1">Cyanophage baseplate Pam3 plug gp18 domain-containing protein</fullName>
    </recommendedName>
</protein>
<dbReference type="AlphaFoldDB" id="W7E6R1"/>
<evidence type="ECO:0000259" key="1">
    <source>
        <dbReference type="Pfam" id="PF22479"/>
    </source>
</evidence>
<dbReference type="RefSeq" id="WP_034337164.1">
    <property type="nucleotide sequence ID" value="NZ_ATSX01000001.1"/>
</dbReference>
<proteinExistence type="predicted"/>
<feature type="domain" description="Cyanophage baseplate Pam3 plug gp18" evidence="1">
    <location>
        <begin position="1"/>
        <end position="96"/>
    </location>
</feature>
<dbReference type="Pfam" id="PF22479">
    <property type="entry name" value="Pam3_gp18"/>
    <property type="match status" value="1"/>
</dbReference>
<organism evidence="2 3">
    <name type="scientific">Commensalibacter papalotli</name>
    <name type="common">ex Servin-Garciduenas et al. 2014</name>
    <dbReference type="NCBI Taxonomy" id="1208583"/>
    <lineage>
        <taxon>Bacteria</taxon>
        <taxon>Pseudomonadati</taxon>
        <taxon>Pseudomonadota</taxon>
        <taxon>Alphaproteobacteria</taxon>
        <taxon>Acetobacterales</taxon>
        <taxon>Acetobacteraceae</taxon>
    </lineage>
</organism>
<dbReference type="EMBL" id="ATSX01000001">
    <property type="protein sequence ID" value="EUK18821.1"/>
    <property type="molecule type" value="Genomic_DNA"/>
</dbReference>
<sequence length="104" mass="12260">MQIISLAKVDNQFFTIPFQNEDYQFQLRDTLTTGVFLDVYRFNVPLIMGILCIDRVHLIRSKYKEFPGDLMFIDDQGFDDPQFTYFGDRFQLAYLTPDELTIGN</sequence>
<evidence type="ECO:0000313" key="2">
    <source>
        <dbReference type="EMBL" id="EUK18821.1"/>
    </source>
</evidence>
<reference evidence="2 3" key="1">
    <citation type="journal article" date="2014" name="Genome Announc.">
        <title>Draft Genome Sequence of Commensalibacter papalotli MX01, a Symbiont Identified from the Guts of Overwintering Monarch Butterflies.</title>
        <authorList>
            <person name="Servin-Garciduenas L.E."/>
            <person name="Sanchez-Quinto A."/>
            <person name="Martinez-Romero E."/>
        </authorList>
    </citation>
    <scope>NUCLEOTIDE SEQUENCE [LARGE SCALE GENOMIC DNA]</scope>
    <source>
        <strain evidence="3">MX-MONARCH01</strain>
    </source>
</reference>
<dbReference type="Proteomes" id="UP000019250">
    <property type="component" value="Unassembled WGS sequence"/>
</dbReference>
<keyword evidence="3" id="KW-1185">Reference proteome</keyword>
<gene>
    <name evidence="2" type="ORF">COMX_03695</name>
</gene>
<accession>W7E6R1</accession>
<dbReference type="OrthoDB" id="6444802at2"/>
<comment type="caution">
    <text evidence="2">The sequence shown here is derived from an EMBL/GenBank/DDBJ whole genome shotgun (WGS) entry which is preliminary data.</text>
</comment>
<name>W7E6R1_9PROT</name>
<dbReference type="STRING" id="1208583.COMX_03695"/>
<evidence type="ECO:0000313" key="3">
    <source>
        <dbReference type="Proteomes" id="UP000019250"/>
    </source>
</evidence>
<dbReference type="InterPro" id="IPR054252">
    <property type="entry name" value="Pam3_gp18"/>
</dbReference>